<dbReference type="OrthoDB" id="9791270at2"/>
<comment type="caution">
    <text evidence="1">The sequence shown here is derived from an EMBL/GenBank/DDBJ whole genome shotgun (WGS) entry which is preliminary data.</text>
</comment>
<evidence type="ECO:0008006" key="3">
    <source>
        <dbReference type="Google" id="ProtNLM"/>
    </source>
</evidence>
<dbReference type="Pfam" id="PF11251">
    <property type="entry name" value="DUF3050"/>
    <property type="match status" value="1"/>
</dbReference>
<gene>
    <name evidence="1" type="ORF">ADA01nite_13820</name>
</gene>
<reference evidence="1 2" key="1">
    <citation type="submission" date="2019-07" db="EMBL/GenBank/DDBJ databases">
        <title>Whole genome shotgun sequence of Aneurinibacillus danicus NBRC 102444.</title>
        <authorList>
            <person name="Hosoyama A."/>
            <person name="Uohara A."/>
            <person name="Ohji S."/>
            <person name="Ichikawa N."/>
        </authorList>
    </citation>
    <scope>NUCLEOTIDE SEQUENCE [LARGE SCALE GENOMIC DNA]</scope>
    <source>
        <strain evidence="1 2">NBRC 102444</strain>
    </source>
</reference>
<dbReference type="InterPro" id="IPR016084">
    <property type="entry name" value="Haem_Oase-like_multi-hlx"/>
</dbReference>
<proteinExistence type="predicted"/>
<keyword evidence="2" id="KW-1185">Reference proteome</keyword>
<dbReference type="SUPFAM" id="SSF48613">
    <property type="entry name" value="Heme oxygenase-like"/>
    <property type="match status" value="1"/>
</dbReference>
<accession>A0A511V9K5</accession>
<dbReference type="Gene3D" id="1.20.910.10">
    <property type="entry name" value="Heme oxygenase-like"/>
    <property type="match status" value="1"/>
</dbReference>
<dbReference type="Proteomes" id="UP000321157">
    <property type="component" value="Unassembled WGS sequence"/>
</dbReference>
<organism evidence="1 2">
    <name type="scientific">Aneurinibacillus danicus</name>
    <dbReference type="NCBI Taxonomy" id="267746"/>
    <lineage>
        <taxon>Bacteria</taxon>
        <taxon>Bacillati</taxon>
        <taxon>Bacillota</taxon>
        <taxon>Bacilli</taxon>
        <taxon>Bacillales</taxon>
        <taxon>Paenibacillaceae</taxon>
        <taxon>Aneurinibacillus group</taxon>
        <taxon>Aneurinibacillus</taxon>
    </lineage>
</organism>
<evidence type="ECO:0000313" key="2">
    <source>
        <dbReference type="Proteomes" id="UP000321157"/>
    </source>
</evidence>
<name>A0A511V9K5_9BACL</name>
<evidence type="ECO:0000313" key="1">
    <source>
        <dbReference type="EMBL" id="GEN33922.1"/>
    </source>
</evidence>
<dbReference type="EMBL" id="BJXX01000057">
    <property type="protein sequence ID" value="GEN33922.1"/>
    <property type="molecule type" value="Genomic_DNA"/>
</dbReference>
<protein>
    <recommendedName>
        <fullName evidence="3">Mangotoxin biosynthesis-involved protein MgoB</fullName>
    </recommendedName>
</protein>
<dbReference type="RefSeq" id="WP_146809215.1">
    <property type="nucleotide sequence ID" value="NZ_BJXX01000057.1"/>
</dbReference>
<sequence>MTGIHKLEIIRDGLLSHPMYKEMNTPDRVRVLMKHHVFAVWDFMSLLKRLQKSVTSIEVPWLPYAIPSYTRFINEIVLAEESDEDGRGGYASHFQLYLEAMEESGADAAPINAFLNAIKNGVDYKKALEQDIIPSTVAKFVTFNLNLSLKGQVHEVASAFFYGREGLIPDMFKLLVDSLKKEGSSNERLNYYLRRHIELDEDKHGPLAEKLLSDLCGDDPKKKEEAIQIAQISLQMRKNLWDGVLMEIQEKGL</sequence>
<dbReference type="InterPro" id="IPR024423">
    <property type="entry name" value="DUF3050"/>
</dbReference>
<dbReference type="AlphaFoldDB" id="A0A511V9K5"/>